<reference evidence="1 2" key="1">
    <citation type="submission" date="2020-06" db="EMBL/GenBank/DDBJ databases">
        <title>Limosilactobacillus sp. nov.</title>
        <authorList>
            <person name="Ksiezarek M."/>
            <person name="Goncalves Ribeiro T."/>
            <person name="Rocha J."/>
            <person name="Grosso F."/>
            <person name="Peixe L."/>
        </authorList>
    </citation>
    <scope>NUCLEOTIDE SEQUENCE [LARGE SCALE GENOMIC DNA]</scope>
    <source>
        <strain evidence="2">c9Ua_26_M</strain>
    </source>
</reference>
<dbReference type="EMBL" id="JABUXR010000007">
    <property type="protein sequence ID" value="MBD8085579.1"/>
    <property type="molecule type" value="Genomic_DNA"/>
</dbReference>
<comment type="caution">
    <text evidence="1">The sequence shown here is derived from an EMBL/GenBank/DDBJ whole genome shotgun (WGS) entry which is preliminary data.</text>
</comment>
<accession>A0ABR8ZJV6</accession>
<sequence>MDVDIFQKNRHDPLRVTKLVKIEFYSVVEDEKQTIEKDFSSFSLNGVVSEVSFVGKTDTVTIRPGVIESLHFFPHDEFDDLA</sequence>
<name>A0ABR8ZJV6_9LACO</name>
<protein>
    <submittedName>
        <fullName evidence="1">Uncharacterized protein</fullName>
    </submittedName>
</protein>
<dbReference type="RefSeq" id="WP_191911343.1">
    <property type="nucleotide sequence ID" value="NZ_JABUXR010000007.1"/>
</dbReference>
<proteinExistence type="predicted"/>
<keyword evidence="2" id="KW-1185">Reference proteome</keyword>
<dbReference type="Proteomes" id="UP000645007">
    <property type="component" value="Unassembled WGS sequence"/>
</dbReference>
<evidence type="ECO:0000313" key="2">
    <source>
        <dbReference type="Proteomes" id="UP000645007"/>
    </source>
</evidence>
<gene>
    <name evidence="1" type="ORF">HUK45_04860</name>
</gene>
<evidence type="ECO:0000313" key="1">
    <source>
        <dbReference type="EMBL" id="MBD8085579.1"/>
    </source>
</evidence>
<organism evidence="1 2">
    <name type="scientific">Limosilactobacillus urinaemulieris</name>
    <dbReference type="NCBI Taxonomy" id="2742600"/>
    <lineage>
        <taxon>Bacteria</taxon>
        <taxon>Bacillati</taxon>
        <taxon>Bacillota</taxon>
        <taxon>Bacilli</taxon>
        <taxon>Lactobacillales</taxon>
        <taxon>Lactobacillaceae</taxon>
        <taxon>Limosilactobacillus</taxon>
    </lineage>
</organism>